<comment type="caution">
    <text evidence="2">The sequence shown here is derived from an EMBL/GenBank/DDBJ whole genome shotgun (WGS) entry which is preliminary data.</text>
</comment>
<evidence type="ECO:0000259" key="1">
    <source>
        <dbReference type="Pfam" id="PF20263"/>
    </source>
</evidence>
<sequence length="344" mass="39614">MQCTSFGEDFCPPGRGFWRLPPADLHQYSPWQKNERHQMPPLFTPAQCNEARHLLRAILREATYLPDEQARVYVATHAVARFRDYTPGHKPDDILLQRRHIQLGDARKALSELSRANHGDFKPLIKLLHLTYARIGKRRHELLRDLQYKPLAGTDMNPHEPPQLTPQHVALLQSQKLATPPNVVRPLLRSWSLDIPKKNSWERPLPKKRLAKIFRDRYSEVLERTVVPLPHAEWNRLRNLALGKIKFRGVTTRRVMAASTASLPSPLEVALGLVPHNSPEVILKNSSNPIQARFMKRCWASVFAQCPVMSWDAQAQKWLVEWGCDVLDQEKVLHATDETILTKK</sequence>
<dbReference type="Pfam" id="PF20263">
    <property type="entry name" value="LYRM2-like"/>
    <property type="match status" value="1"/>
</dbReference>
<dbReference type="CDD" id="cd20273">
    <property type="entry name" value="Complex1_LYR_unchar"/>
    <property type="match status" value="1"/>
</dbReference>
<dbReference type="EMBL" id="QZAS01000074">
    <property type="protein sequence ID" value="THW99481.1"/>
    <property type="molecule type" value="Genomic_DNA"/>
</dbReference>
<proteinExistence type="predicted"/>
<name>A0A4S9BZN3_AURPU</name>
<protein>
    <recommendedName>
        <fullName evidence="1">LYR motif-containing protein Cup1-like N-terminal domain-containing protein</fullName>
    </recommendedName>
</protein>
<reference evidence="2" key="1">
    <citation type="submission" date="2018-10" db="EMBL/GenBank/DDBJ databases">
        <title>Fifty Aureobasidium pullulans genomes reveal a recombining polyextremotolerant generalist.</title>
        <authorList>
            <person name="Gostincar C."/>
            <person name="Turk M."/>
            <person name="Zajc J."/>
            <person name="Gunde-Cimerman N."/>
        </authorList>
    </citation>
    <scope>NUCLEOTIDE SEQUENCE [LARGE SCALE GENOMIC DNA]</scope>
    <source>
        <strain evidence="2">EXF-10085</strain>
    </source>
</reference>
<evidence type="ECO:0000313" key="2">
    <source>
        <dbReference type="EMBL" id="THW99481.1"/>
    </source>
</evidence>
<dbReference type="InterPro" id="IPR046896">
    <property type="entry name" value="Cup1-like_N"/>
</dbReference>
<gene>
    <name evidence="2" type="ORF">D6D13_10108</name>
</gene>
<dbReference type="AlphaFoldDB" id="A0A4S9BZN3"/>
<feature type="domain" description="LYR motif-containing protein Cup1-like N-terminal" evidence="1">
    <location>
        <begin position="54"/>
        <end position="143"/>
    </location>
</feature>
<accession>A0A4S9BZN3</accession>
<organism evidence="2">
    <name type="scientific">Aureobasidium pullulans</name>
    <name type="common">Black yeast</name>
    <name type="synonym">Pullularia pullulans</name>
    <dbReference type="NCBI Taxonomy" id="5580"/>
    <lineage>
        <taxon>Eukaryota</taxon>
        <taxon>Fungi</taxon>
        <taxon>Dikarya</taxon>
        <taxon>Ascomycota</taxon>
        <taxon>Pezizomycotina</taxon>
        <taxon>Dothideomycetes</taxon>
        <taxon>Dothideomycetidae</taxon>
        <taxon>Dothideales</taxon>
        <taxon>Saccotheciaceae</taxon>
        <taxon>Aureobasidium</taxon>
    </lineage>
</organism>